<evidence type="ECO:0000313" key="2">
    <source>
        <dbReference type="EMBL" id="EGP82086.1"/>
    </source>
</evidence>
<dbReference type="OrthoDB" id="10680111at2759"/>
<dbReference type="Proteomes" id="UP000008062">
    <property type="component" value="Chromosome 18"/>
</dbReference>
<keyword evidence="3" id="KW-1185">Reference proteome</keyword>
<feature type="compositionally biased region" description="Basic and acidic residues" evidence="1">
    <location>
        <begin position="39"/>
        <end position="61"/>
    </location>
</feature>
<dbReference type="EMBL" id="CM001213">
    <property type="protein sequence ID" value="EGP82086.1"/>
    <property type="molecule type" value="Genomic_DNA"/>
</dbReference>
<dbReference type="RefSeq" id="XP_003847110.1">
    <property type="nucleotide sequence ID" value="XM_003847062.1"/>
</dbReference>
<feature type="compositionally biased region" description="Gly residues" evidence="1">
    <location>
        <begin position="514"/>
        <end position="537"/>
    </location>
</feature>
<feature type="compositionally biased region" description="Polar residues" evidence="1">
    <location>
        <begin position="94"/>
        <end position="109"/>
    </location>
</feature>
<dbReference type="AlphaFoldDB" id="F9XRR5"/>
<reference evidence="2 3" key="1">
    <citation type="journal article" date="2011" name="PLoS Genet.">
        <title>Finished genome of the fungal wheat pathogen Mycosphaerella graminicola reveals dispensome structure, chromosome plasticity, and stealth pathogenesis.</title>
        <authorList>
            <person name="Goodwin S.B."/>
            <person name="Ben M'barek S."/>
            <person name="Dhillon B."/>
            <person name="Wittenberg A.H.J."/>
            <person name="Crane C.F."/>
            <person name="Hane J.K."/>
            <person name="Foster A.J."/>
            <person name="Van der Lee T.A.J."/>
            <person name="Grimwood J."/>
            <person name="Aerts A."/>
            <person name="Antoniw J."/>
            <person name="Bailey A."/>
            <person name="Bluhm B."/>
            <person name="Bowler J."/>
            <person name="Bristow J."/>
            <person name="van der Burgt A."/>
            <person name="Canto-Canche B."/>
            <person name="Churchill A.C.L."/>
            <person name="Conde-Ferraez L."/>
            <person name="Cools H.J."/>
            <person name="Coutinho P.M."/>
            <person name="Csukai M."/>
            <person name="Dehal P."/>
            <person name="De Wit P."/>
            <person name="Donzelli B."/>
            <person name="van de Geest H.C."/>
            <person name="van Ham R.C.H.J."/>
            <person name="Hammond-Kosack K.E."/>
            <person name="Henrissat B."/>
            <person name="Kilian A."/>
            <person name="Kobayashi A.K."/>
            <person name="Koopmann E."/>
            <person name="Kourmpetis Y."/>
            <person name="Kuzniar A."/>
            <person name="Lindquist E."/>
            <person name="Lombard V."/>
            <person name="Maliepaard C."/>
            <person name="Martins N."/>
            <person name="Mehrabi R."/>
            <person name="Nap J.P.H."/>
            <person name="Ponomarenko A."/>
            <person name="Rudd J.J."/>
            <person name="Salamov A."/>
            <person name="Schmutz J."/>
            <person name="Schouten H.J."/>
            <person name="Shapiro H."/>
            <person name="Stergiopoulos I."/>
            <person name="Torriani S.F.F."/>
            <person name="Tu H."/>
            <person name="de Vries R.P."/>
            <person name="Waalwijk C."/>
            <person name="Ware S.B."/>
            <person name="Wiebenga A."/>
            <person name="Zwiers L.-H."/>
            <person name="Oliver R.P."/>
            <person name="Grigoriev I.V."/>
            <person name="Kema G.H.J."/>
        </authorList>
    </citation>
    <scope>NUCLEOTIDE SEQUENCE [LARGE SCALE GENOMIC DNA]</scope>
    <source>
        <strain evidence="3">CBS 115943 / IPO323</strain>
    </source>
</reference>
<dbReference type="GeneID" id="13399460"/>
<dbReference type="KEGG" id="ztr:MYCGRDRAFT_97910"/>
<gene>
    <name evidence="2" type="ORF">MYCGRDRAFT_97910</name>
</gene>
<proteinExistence type="predicted"/>
<dbReference type="InParanoid" id="F9XRR5"/>
<dbReference type="HOGENOM" id="CLU_432243_0_0_1"/>
<evidence type="ECO:0000256" key="1">
    <source>
        <dbReference type="SAM" id="MobiDB-lite"/>
    </source>
</evidence>
<sequence>MPKYGIFAKLSAAITPVTWAGNKKDRGPTESDNDYSPTDFKRQDRSKHYENESLEDGKIDETQTQGRSQHQQREREQLERSRRRASSQIPGSFPRSSSIVRPTSRSNSLVRRPSLTVIRHRSRGAAPPPSKSYRRDRTVAATPDEAAQDEISTPNAPNASAVEANVEANDMQEEDGSEYGQEQVVDFNRLWDCEKNGIPRYDAVDRAAGAKYSAENYIARNQEEFSLNYFFRASQATLKNVESMSNQRAKDTATKLNLRKGIYGYTKRTNEMAKELERFHRSRNLPSPAATAEATAPALSYARASSPSNTRLHPVVHLHPESSNNGLGSTTLKFHQTMDKRFPGPGIFDGTTPEYCFWRRAPKSRLEAACDATTPFTEMIAYVQSCTTGEPWRTININTNGRHRDWTRIEDMFQEFDAYYGVHDVLLKAKTALSVLKQGKVELLSKYVLDYRSLCQEAEEKLDTHSLWLTLNNKYKHELKRDTRLPFHDFCIEARLLEDNWKSIVDTTPANPGRGAGDNAGRGRGSTRGGRGGGNVGRGAAVRLIPMRYKNLGVLDDAGRKKLMDERRCFRCRETGYDRTSAECVSSPQKGRYEFGNVQHETPITNTLASAAVVDSTQLRITNGNSGNAQAQT</sequence>
<protein>
    <submittedName>
        <fullName evidence="2">Uncharacterized protein</fullName>
    </submittedName>
</protein>
<accession>F9XRR5</accession>
<feature type="region of interest" description="Disordered" evidence="1">
    <location>
        <begin position="507"/>
        <end position="537"/>
    </location>
</feature>
<feature type="compositionally biased region" description="Basic and acidic residues" evidence="1">
    <location>
        <begin position="71"/>
        <end position="80"/>
    </location>
</feature>
<organism evidence="2 3">
    <name type="scientific">Zymoseptoria tritici (strain CBS 115943 / IPO323)</name>
    <name type="common">Speckled leaf blotch fungus</name>
    <name type="synonym">Septoria tritici</name>
    <dbReference type="NCBI Taxonomy" id="336722"/>
    <lineage>
        <taxon>Eukaryota</taxon>
        <taxon>Fungi</taxon>
        <taxon>Dikarya</taxon>
        <taxon>Ascomycota</taxon>
        <taxon>Pezizomycotina</taxon>
        <taxon>Dothideomycetes</taxon>
        <taxon>Dothideomycetidae</taxon>
        <taxon>Mycosphaerellales</taxon>
        <taxon>Mycosphaerellaceae</taxon>
        <taxon>Zymoseptoria</taxon>
    </lineage>
</organism>
<evidence type="ECO:0000313" key="3">
    <source>
        <dbReference type="Proteomes" id="UP000008062"/>
    </source>
</evidence>
<feature type="region of interest" description="Disordered" evidence="1">
    <location>
        <begin position="15"/>
        <end position="160"/>
    </location>
</feature>
<name>F9XRR5_ZYMTI</name>
<feature type="compositionally biased region" description="Low complexity" evidence="1">
    <location>
        <begin position="286"/>
        <end position="302"/>
    </location>
</feature>
<feature type="region of interest" description="Disordered" evidence="1">
    <location>
        <begin position="286"/>
        <end position="327"/>
    </location>
</feature>